<evidence type="ECO:0000259" key="8">
    <source>
        <dbReference type="Pfam" id="PF18565"/>
    </source>
</evidence>
<evidence type="ECO:0000259" key="7">
    <source>
        <dbReference type="Pfam" id="PF16355"/>
    </source>
</evidence>
<feature type="domain" description="Glycoside hydrolase family 2" evidence="8">
    <location>
        <begin position="741"/>
        <end position="841"/>
    </location>
</feature>
<dbReference type="InterPro" id="IPR017853">
    <property type="entry name" value="GH"/>
</dbReference>
<dbReference type="GO" id="GO:0005975">
    <property type="term" value="P:carbohydrate metabolic process"/>
    <property type="evidence" value="ECO:0007669"/>
    <property type="project" value="InterPro"/>
</dbReference>
<evidence type="ECO:0000256" key="2">
    <source>
        <dbReference type="ARBA" id="ARBA00022801"/>
    </source>
</evidence>
<dbReference type="PRINTS" id="PR00132">
    <property type="entry name" value="GLHYDRLASE2"/>
</dbReference>
<dbReference type="AlphaFoldDB" id="A0A7X9XAK1"/>
<evidence type="ECO:0000259" key="5">
    <source>
        <dbReference type="Pfam" id="PF02836"/>
    </source>
</evidence>
<comment type="similarity">
    <text evidence="1">Belongs to the glycosyl hydrolase 2 family.</text>
</comment>
<proteinExistence type="inferred from homology"/>
<evidence type="ECO:0000259" key="4">
    <source>
        <dbReference type="Pfam" id="PF00703"/>
    </source>
</evidence>
<dbReference type="SUPFAM" id="SSF49303">
    <property type="entry name" value="beta-Galactosidase/glucuronidase domain"/>
    <property type="match status" value="1"/>
</dbReference>
<dbReference type="PANTHER" id="PTHR42732">
    <property type="entry name" value="BETA-GALACTOSIDASE"/>
    <property type="match status" value="1"/>
</dbReference>
<dbReference type="PROSITE" id="PS51257">
    <property type="entry name" value="PROKAR_LIPOPROTEIN"/>
    <property type="match status" value="1"/>
</dbReference>
<accession>A0A7X9XAK1</accession>
<evidence type="ECO:0000313" key="10">
    <source>
        <dbReference type="Proteomes" id="UP000576082"/>
    </source>
</evidence>
<dbReference type="InterPro" id="IPR006103">
    <property type="entry name" value="Glyco_hydro_2_cat"/>
</dbReference>
<dbReference type="GO" id="GO:0004553">
    <property type="term" value="F:hydrolase activity, hydrolyzing O-glycosyl compounds"/>
    <property type="evidence" value="ECO:0007669"/>
    <property type="project" value="InterPro"/>
</dbReference>
<keyword evidence="3" id="KW-0326">Glycosidase</keyword>
<dbReference type="Pfam" id="PF18565">
    <property type="entry name" value="Glyco_hydro2_C5"/>
    <property type="match status" value="1"/>
</dbReference>
<evidence type="ECO:0000313" key="9">
    <source>
        <dbReference type="EMBL" id="NME69688.1"/>
    </source>
</evidence>
<dbReference type="InterPro" id="IPR006101">
    <property type="entry name" value="Glyco_hydro_2"/>
</dbReference>
<dbReference type="InterPro" id="IPR040605">
    <property type="entry name" value="Glyco_hydro2_dom5"/>
</dbReference>
<dbReference type="PANTHER" id="PTHR42732:SF1">
    <property type="entry name" value="BETA-MANNOSIDASE"/>
    <property type="match status" value="1"/>
</dbReference>
<reference evidence="9 10" key="1">
    <citation type="submission" date="2020-04" db="EMBL/GenBank/DDBJ databases">
        <title>Flammeovirga sp. SR4, a novel species isolated from seawater.</title>
        <authorList>
            <person name="Wang X."/>
        </authorList>
    </citation>
    <scope>NUCLEOTIDE SEQUENCE [LARGE SCALE GENOMIC DNA]</scope>
    <source>
        <strain evidence="9 10">ATCC 23126</strain>
    </source>
</reference>
<keyword evidence="10" id="KW-1185">Reference proteome</keyword>
<evidence type="ECO:0000256" key="1">
    <source>
        <dbReference type="ARBA" id="ARBA00007401"/>
    </source>
</evidence>
<comment type="caution">
    <text evidence="9">The sequence shown here is derived from an EMBL/GenBank/DDBJ whole genome shotgun (WGS) entry which is preliminary data.</text>
</comment>
<evidence type="ECO:0000259" key="6">
    <source>
        <dbReference type="Pfam" id="PF02837"/>
    </source>
</evidence>
<dbReference type="InterPro" id="IPR006102">
    <property type="entry name" value="Ig-like_GH2"/>
</dbReference>
<feature type="domain" description="Glycoside hydrolase family 2 immunoglobulin-like beta-sandwich" evidence="4">
    <location>
        <begin position="190"/>
        <end position="295"/>
    </location>
</feature>
<feature type="domain" description="Glycosyl hydrolases family 2 sugar binding" evidence="6">
    <location>
        <begin position="88"/>
        <end position="179"/>
    </location>
</feature>
<protein>
    <submittedName>
        <fullName evidence="9">Glycoside hydrolase family 2 protein</fullName>
    </submittedName>
</protein>
<dbReference type="RefSeq" id="WP_169657955.1">
    <property type="nucleotide sequence ID" value="NZ_JABANE010000046.1"/>
</dbReference>
<dbReference type="Pfam" id="PF16355">
    <property type="entry name" value="DUF4982"/>
    <property type="match status" value="1"/>
</dbReference>
<dbReference type="InterPro" id="IPR006104">
    <property type="entry name" value="Glyco_hydro_2_N"/>
</dbReference>
<dbReference type="SUPFAM" id="SSF51445">
    <property type="entry name" value="(Trans)glycosidases"/>
    <property type="match status" value="1"/>
</dbReference>
<dbReference type="Pfam" id="PF00703">
    <property type="entry name" value="Glyco_hydro_2"/>
    <property type="match status" value="1"/>
</dbReference>
<dbReference type="InterPro" id="IPR008979">
    <property type="entry name" value="Galactose-bd-like_sf"/>
</dbReference>
<feature type="domain" description="DUF4982" evidence="7">
    <location>
        <begin position="669"/>
        <end position="726"/>
    </location>
</feature>
<dbReference type="Gene3D" id="2.60.40.10">
    <property type="entry name" value="Immunoglobulins"/>
    <property type="match status" value="3"/>
</dbReference>
<dbReference type="Pfam" id="PF02837">
    <property type="entry name" value="Glyco_hydro_2_N"/>
    <property type="match status" value="1"/>
</dbReference>
<dbReference type="Proteomes" id="UP000576082">
    <property type="component" value="Unassembled WGS sequence"/>
</dbReference>
<dbReference type="Gene3D" id="3.20.20.80">
    <property type="entry name" value="Glycosidases"/>
    <property type="match status" value="1"/>
</dbReference>
<dbReference type="EMBL" id="JABANE010000046">
    <property type="protein sequence ID" value="NME69688.1"/>
    <property type="molecule type" value="Genomic_DNA"/>
</dbReference>
<dbReference type="InterPro" id="IPR051913">
    <property type="entry name" value="GH2_Domain-Containing"/>
</dbReference>
<gene>
    <name evidence="9" type="ORF">HHU12_17060</name>
</gene>
<feature type="domain" description="Glycoside hydrolase family 2 catalytic" evidence="5">
    <location>
        <begin position="302"/>
        <end position="436"/>
    </location>
</feature>
<dbReference type="InterPro" id="IPR032311">
    <property type="entry name" value="DUF4982"/>
</dbReference>
<dbReference type="SUPFAM" id="SSF49785">
    <property type="entry name" value="Galactose-binding domain-like"/>
    <property type="match status" value="1"/>
</dbReference>
<dbReference type="Gene3D" id="2.60.120.260">
    <property type="entry name" value="Galactose-binding domain-like"/>
    <property type="match status" value="1"/>
</dbReference>
<keyword evidence="2 9" id="KW-0378">Hydrolase</keyword>
<name>A0A7X9XAK1_9BACT</name>
<dbReference type="Pfam" id="PF02836">
    <property type="entry name" value="Glyco_hydro_2_C"/>
    <property type="match status" value="1"/>
</dbReference>
<organism evidence="9 10">
    <name type="scientific">Flammeovirga aprica JL-4</name>
    <dbReference type="NCBI Taxonomy" id="694437"/>
    <lineage>
        <taxon>Bacteria</taxon>
        <taxon>Pseudomonadati</taxon>
        <taxon>Bacteroidota</taxon>
        <taxon>Cytophagia</taxon>
        <taxon>Cytophagales</taxon>
        <taxon>Flammeovirgaceae</taxon>
        <taxon>Flammeovirga</taxon>
    </lineage>
</organism>
<dbReference type="InterPro" id="IPR013783">
    <property type="entry name" value="Ig-like_fold"/>
</dbReference>
<sequence>MKNFVYYILAFVILGCQAEAPEVQRESDFNFDWQFALLDTGQSDLKADKIPVTSWEKVRLPHDWVIGNQYDSANHEFAPATGYIYGGGIGWYKKQFDLSLASNQTASILFDGVYNNSEVYLNGNKLGFHPYGYSPFHYDLTPYLKKDGKNELWVKVNHSSFADSRWYTGAGIYRNVELIVTDKLHVPVWGTFIKTNIINDQLAEVIIETDVNNGYSESKEVKLIHEILDHKGNKVAEIATNETVKADNNRLVIQTVKLNEPNLWDVDDPYLYTVKTKLISDNNTTDELTNNFGVRSIAFKADSGFFLNGQNMKIKGVCLHHDAGLVGTAVPKDVWRRRLEVLKEGGCNAIRIAHNPASNEFLDLCDEMGFLVQDEFFDEWDYPKDKRWNQKEKSRNNETEGYTNYFQDYAESDLKAVILSHRNHPSVFQWSIGNEIEWTYPRISQATGFFNNMNWKGNYFWSKPPHSRKEIQQQLATLPRQEHNIGSTARKLVQWTKEMDTTRPVIANCILPSASHETDYGKSLDIVGYSYRRVLYDYGHENYPDKVIMCTENLAQYHEWKAIMDRPFIAGTFFWTGINYLGEIRAPWPNKGNDAGMVDFAGFTKPSYHMIKTLWDERPHTYIATQKLSKSINKIDKKTGRMVAKNPEKWKTALWEWHDVNNHWNYEKGEMISVELYSNAEEIELLLNGKSLGTRKLEEFEDHIYKWGVPFEAGTLTAVGKKDGKPFTTEIITAGEPVAVQLSIDKKVLVNNQYDVAHVVAQLVDKNGNPVKHLEKVIDFETPSYLRALGVDNGANTNVQPHVSRKIETDQGRALLVLQSTEEKGKVEIKATVDGLDADKVLLTISTEKENSEEVLAELN</sequence>
<evidence type="ECO:0000256" key="3">
    <source>
        <dbReference type="ARBA" id="ARBA00023295"/>
    </source>
</evidence>
<dbReference type="InterPro" id="IPR036156">
    <property type="entry name" value="Beta-gal/glucu_dom_sf"/>
</dbReference>